<keyword evidence="1" id="KW-0539">Nucleus</keyword>
<dbReference type="PANTHER" id="PTHR37534:SF20">
    <property type="entry name" value="PRO1A C6 ZINK-FINGER PROTEIN"/>
    <property type="match status" value="1"/>
</dbReference>
<dbReference type="GO" id="GO:0008270">
    <property type="term" value="F:zinc ion binding"/>
    <property type="evidence" value="ECO:0007669"/>
    <property type="project" value="InterPro"/>
</dbReference>
<feature type="compositionally biased region" description="Basic and acidic residues" evidence="2">
    <location>
        <begin position="186"/>
        <end position="197"/>
    </location>
</feature>
<dbReference type="PANTHER" id="PTHR37534">
    <property type="entry name" value="TRANSCRIPTIONAL ACTIVATOR PROTEIN UGA3"/>
    <property type="match status" value="1"/>
</dbReference>
<feature type="domain" description="Zn(2)-C6 fungal-type" evidence="3">
    <location>
        <begin position="83"/>
        <end position="113"/>
    </location>
</feature>
<evidence type="ECO:0000256" key="1">
    <source>
        <dbReference type="ARBA" id="ARBA00023242"/>
    </source>
</evidence>
<dbReference type="SMART" id="SM00066">
    <property type="entry name" value="GAL4"/>
    <property type="match status" value="2"/>
</dbReference>
<dbReference type="SUPFAM" id="SSF57701">
    <property type="entry name" value="Zn2/Cys6 DNA-binding domain"/>
    <property type="match status" value="2"/>
</dbReference>
<evidence type="ECO:0000313" key="5">
    <source>
        <dbReference type="Proteomes" id="UP000812966"/>
    </source>
</evidence>
<evidence type="ECO:0000256" key="2">
    <source>
        <dbReference type="SAM" id="MobiDB-lite"/>
    </source>
</evidence>
<feature type="compositionally biased region" description="Low complexity" evidence="2">
    <location>
        <begin position="214"/>
        <end position="229"/>
    </location>
</feature>
<dbReference type="AlphaFoldDB" id="A0A8K0NRG7"/>
<feature type="region of interest" description="Disordered" evidence="2">
    <location>
        <begin position="1"/>
        <end position="24"/>
    </location>
</feature>
<dbReference type="PRINTS" id="PR00755">
    <property type="entry name" value="AFLATOXINBRP"/>
</dbReference>
<feature type="domain" description="Zn(2)-C6 fungal-type" evidence="3">
    <location>
        <begin position="134"/>
        <end position="164"/>
    </location>
</feature>
<reference evidence="4" key="1">
    <citation type="submission" date="2020-04" db="EMBL/GenBank/DDBJ databases">
        <title>Analysis of mating type loci in Filobasidium floriforme.</title>
        <authorList>
            <person name="Nowrousian M."/>
        </authorList>
    </citation>
    <scope>NUCLEOTIDE SEQUENCE</scope>
    <source>
        <strain evidence="4">CBS 6242</strain>
    </source>
</reference>
<dbReference type="Proteomes" id="UP000812966">
    <property type="component" value="Unassembled WGS sequence"/>
</dbReference>
<gene>
    <name evidence="4" type="ORF">FFLO_02279</name>
</gene>
<dbReference type="InterPro" id="IPR001138">
    <property type="entry name" value="Zn2Cys6_DnaBD"/>
</dbReference>
<protein>
    <recommendedName>
        <fullName evidence="3">Zn(2)-C6 fungal-type domain-containing protein</fullName>
    </recommendedName>
</protein>
<dbReference type="Pfam" id="PF00172">
    <property type="entry name" value="Zn_clus"/>
    <property type="match status" value="2"/>
</dbReference>
<organism evidence="4 5">
    <name type="scientific">Filobasidium floriforme</name>
    <dbReference type="NCBI Taxonomy" id="5210"/>
    <lineage>
        <taxon>Eukaryota</taxon>
        <taxon>Fungi</taxon>
        <taxon>Dikarya</taxon>
        <taxon>Basidiomycota</taxon>
        <taxon>Agaricomycotina</taxon>
        <taxon>Tremellomycetes</taxon>
        <taxon>Filobasidiales</taxon>
        <taxon>Filobasidiaceae</taxon>
        <taxon>Filobasidium</taxon>
    </lineage>
</organism>
<dbReference type="PROSITE" id="PS00463">
    <property type="entry name" value="ZN2_CY6_FUNGAL_1"/>
    <property type="match status" value="1"/>
</dbReference>
<evidence type="ECO:0000259" key="3">
    <source>
        <dbReference type="PROSITE" id="PS50048"/>
    </source>
</evidence>
<feature type="region of interest" description="Disordered" evidence="2">
    <location>
        <begin position="171"/>
        <end position="232"/>
    </location>
</feature>
<dbReference type="Gene3D" id="4.10.240.10">
    <property type="entry name" value="Zn(2)-C6 fungal-type DNA-binding domain"/>
    <property type="match status" value="2"/>
</dbReference>
<feature type="region of interest" description="Disordered" evidence="2">
    <location>
        <begin position="327"/>
        <end position="358"/>
    </location>
</feature>
<feature type="compositionally biased region" description="Polar residues" evidence="2">
    <location>
        <begin position="337"/>
        <end position="348"/>
    </location>
</feature>
<evidence type="ECO:0000313" key="4">
    <source>
        <dbReference type="EMBL" id="KAG7562291.1"/>
    </source>
</evidence>
<proteinExistence type="predicted"/>
<comment type="caution">
    <text evidence="4">The sequence shown here is derived from an EMBL/GenBank/DDBJ whole genome shotgun (WGS) entry which is preliminary data.</text>
</comment>
<dbReference type="PROSITE" id="PS50048">
    <property type="entry name" value="ZN2_CY6_FUNGAL_2"/>
    <property type="match status" value="2"/>
</dbReference>
<accession>A0A8K0NRG7</accession>
<dbReference type="EMBL" id="JABELV010000035">
    <property type="protein sequence ID" value="KAG7562291.1"/>
    <property type="molecule type" value="Genomic_DNA"/>
</dbReference>
<sequence>MNTGGSRAPGYAVTTTVGNGPGDMGGSRMAGVPLAQGRGAEQDQQRLQGYDEWFGAGSMSLDVKVEEETVAPGAASTSRSFGGCVTCRKSKVKCGEEKPSCSRCVRRATQCLYMARPVHPSGRVRRHHSRSTAGCSTCRTRRVKCDEQRPVCGPCVRRRCPCGFSDEQRERTVSNAKVEMNQPEAKGARKIEGESTRTRSPPRSLPVTTGVGMASVQQRSPASSSSVRRPTLRHSKEFSGEFVPIINEPAVIVQPPVRPYEGLSRDRMPVSSLETIQPPSGFLPVNPGLIPGGWMHPYSTPTTASTSSTFVTPPDDLNTYFPAGPLHVQHESKLGGPQTQAQEEQQFPASEKASPKLPNRHFLGKVLPSDIDPPGLQGHPVQWGPIPEQQPGPAIGGARLAEQFGMPGLATKGTWTNYLEDVVTPSERMRNRMTENNARGTRTLATRPIEHHWQPNFAVALNQEERYPSMHRTEFPQDIPDEDVKMIETVPRSYKELAIPYHNTVSVTHNGQVIQGRWERDQEGRIRPIVVESKVDSIAVIPHPAVAINSYPPAFTKLLELNPTFLGNSTLPRMLQQAQGEVMIVKELDPLSVYFPIDRDRIIYRHFVAETADTLIAMGNRKELNPWSRHFAKLALGVPPGMCAAQDAFRQALLSLSAYDLGYRITVSSGMSREQVHLNPIVKLSEGFRREAKTLLDSLVNIVPGPFGNSTDDLALAACLAMSHRDRIAACRDWMYSLEYAADLINKLGGAMTFLRLSHTMIRRFLMEQMTCVDVFASWFTIDAPLILGPHAEWWAEPYSPTAPRSLTEHVEVVFGLDKPMIDYLGRVLTTIAIGRHAAMRKAGVPSVRMAKYSDQEVEDGWQTYHRDCKALLAEADQIGLETKSRPYSARIAAGRIMWIGAAVIFLSHNAQNTKTSVSRVQQSVNLIFETVIEALGRGMVTYLGLPFCFAAYNAKGEDRKTVERILEMFEPYGRMDWSTLNRYIRFVWDLLDAPQQVVQLRNWRQLYDDADQFLSYI</sequence>
<dbReference type="CDD" id="cd00067">
    <property type="entry name" value="GAL4"/>
    <property type="match status" value="2"/>
</dbReference>
<name>A0A8K0NRG7_9TREE</name>
<dbReference type="InterPro" id="IPR036864">
    <property type="entry name" value="Zn2-C6_fun-type_DNA-bd_sf"/>
</dbReference>
<keyword evidence="5" id="KW-1185">Reference proteome</keyword>
<dbReference type="GO" id="GO:0000981">
    <property type="term" value="F:DNA-binding transcription factor activity, RNA polymerase II-specific"/>
    <property type="evidence" value="ECO:0007669"/>
    <property type="project" value="InterPro"/>
</dbReference>